<reference evidence="6" key="1">
    <citation type="journal article" date="2014" name="BMC Evol. Biol.">
        <title>Chloroplast phylogenomic analysis resolves deep-level relationships within the green algal class Trebouxiophyceae.</title>
        <authorList>
            <person name="Lemieux C."/>
            <person name="Otis C."/>
            <person name="Turmel M."/>
        </authorList>
    </citation>
    <scope>NUCLEOTIDE SEQUENCE</scope>
</reference>
<protein>
    <submittedName>
        <fullName evidence="6">Hypothetical chloroplast RF62</fullName>
    </submittedName>
</protein>
<evidence type="ECO:0000256" key="2">
    <source>
        <dbReference type="ARBA" id="ARBA00022694"/>
    </source>
</evidence>
<dbReference type="InterPro" id="IPR011063">
    <property type="entry name" value="TilS/TtcA_N"/>
</dbReference>
<dbReference type="GeneID" id="31078344"/>
<dbReference type="PANTHER" id="PTHR43033:SF1">
    <property type="entry name" value="TRNA(ILE)-LYSIDINE SYNTHASE-RELATED"/>
    <property type="match status" value="1"/>
</dbReference>
<feature type="domain" description="tRNA(Ile)-lysidine/2-thiocytidine synthase N-terminal" evidence="5">
    <location>
        <begin position="32"/>
        <end position="164"/>
    </location>
</feature>
<dbReference type="EMBL" id="KM462860">
    <property type="protein sequence ID" value="AIT93380.1"/>
    <property type="molecule type" value="Genomic_DNA"/>
</dbReference>
<keyword evidence="6" id="KW-0934">Plastid</keyword>
<dbReference type="GO" id="GO:0008033">
    <property type="term" value="P:tRNA processing"/>
    <property type="evidence" value="ECO:0007669"/>
    <property type="project" value="UniProtKB-KW"/>
</dbReference>
<dbReference type="SUPFAM" id="SSF52402">
    <property type="entry name" value="Adenine nucleotide alpha hydrolases-like"/>
    <property type="match status" value="2"/>
</dbReference>
<accession>A0A097KJQ7</accession>
<evidence type="ECO:0000256" key="1">
    <source>
        <dbReference type="ARBA" id="ARBA00022598"/>
    </source>
</evidence>
<dbReference type="Pfam" id="PF01171">
    <property type="entry name" value="ATP_bind_3"/>
    <property type="match status" value="2"/>
</dbReference>
<dbReference type="InterPro" id="IPR014729">
    <property type="entry name" value="Rossmann-like_a/b/a_fold"/>
</dbReference>
<evidence type="ECO:0000256" key="3">
    <source>
        <dbReference type="ARBA" id="ARBA00022741"/>
    </source>
</evidence>
<geneLocation type="chloroplast" evidence="6"/>
<keyword evidence="2" id="KW-0819">tRNA processing</keyword>
<organism evidence="6">
    <name type="scientific">Symbiochloris handae</name>
    <dbReference type="NCBI Taxonomy" id="1853882"/>
    <lineage>
        <taxon>Eukaryota</taxon>
        <taxon>Viridiplantae</taxon>
        <taxon>Chlorophyta</taxon>
        <taxon>core chlorophytes</taxon>
        <taxon>Trebouxiophyceae</taxon>
        <taxon>Trebouxiales</taxon>
        <taxon>Trebouxiaceae</taxon>
        <taxon>Symbiochloris</taxon>
    </lineage>
</organism>
<evidence type="ECO:0000256" key="4">
    <source>
        <dbReference type="ARBA" id="ARBA00022840"/>
    </source>
</evidence>
<dbReference type="GO" id="GO:0005524">
    <property type="term" value="F:ATP binding"/>
    <property type="evidence" value="ECO:0007669"/>
    <property type="project" value="UniProtKB-KW"/>
</dbReference>
<feature type="domain" description="tRNA(Ile)-lysidine/2-thiocytidine synthase N-terminal" evidence="5">
    <location>
        <begin position="680"/>
        <end position="726"/>
    </location>
</feature>
<dbReference type="PANTHER" id="PTHR43033">
    <property type="entry name" value="TRNA(ILE)-LYSIDINE SYNTHASE-RELATED"/>
    <property type="match status" value="1"/>
</dbReference>
<keyword evidence="1" id="KW-0436">Ligase</keyword>
<proteinExistence type="predicted"/>
<keyword evidence="6" id="KW-0150">Chloroplast</keyword>
<name>A0A097KJQ7_9CHLO</name>
<evidence type="ECO:0000259" key="5">
    <source>
        <dbReference type="Pfam" id="PF01171"/>
    </source>
</evidence>
<keyword evidence="4" id="KW-0067">ATP-binding</keyword>
<keyword evidence="3" id="KW-0547">Nucleotide-binding</keyword>
<dbReference type="AlphaFoldDB" id="A0A097KJQ7"/>
<evidence type="ECO:0000313" key="6">
    <source>
        <dbReference type="EMBL" id="AIT93380.1"/>
    </source>
</evidence>
<dbReference type="RefSeq" id="YP_009104820.1">
    <property type="nucleotide sequence ID" value="NC_025524.1"/>
</dbReference>
<dbReference type="GO" id="GO:0016879">
    <property type="term" value="F:ligase activity, forming carbon-nitrogen bonds"/>
    <property type="evidence" value="ECO:0007669"/>
    <property type="project" value="InterPro"/>
</dbReference>
<sequence length="1105" mass="129988">MVAKSLHRSVDLVNSVGKRVTTYRLIRGTDRVLLAISGGQDSICLLVILNQLQAQMEINLGLLWCQHLWQIDSFSLMRQMTKISYLFQLNSYFAVTPKPIPSELLARNWRQNCSYRISLFYNYYKVSFAHSANDKAETILLNIMRGTGVTGLSPLDWEKQISENSVKKEEHVSQFFISSLSFFFWSPFFLSKEKKKIKSIREKKTPIGLCTLLHTDLYVKNLNKHFIKVHKSSSLLEIMEHLQPIHSPVPTFGKTPWILEKVKVEKRKKRSVLNKRFNRKKVLRKINSKKWFYSASYAFLKASFTSLEQIQNNLNFDLSNICVRYLEYPSTSHTQRSFTNFFSVKLKSKSRHLFICKIEKSWYRCEKKPPAAFYVIKDYKKAGRVVVGPLARKASAVNLKAYFGIEDSTAVHFSAKGVYCITREAKKKETFLFACARNESFSKIFMVCAVCNQKSVKSFQCEIKDFTQQNVKFKGKEANLYFSLKLPLYTRGYALQVQRAKIYQKLRICKKKESFQKITTVLNQGFNEKLVSFANPLSMVRLLCCWSIVPTAKKDGKKLRNILTNLTYSPMNLMLNQRFNKESDASEKHRIKEPFYILFYFTGDLKSIINKFNKIVSNPKFRKKVESSIFREFLLEIPAIPVYRHERQNEKALQGWGHFKNSWNILFQKSNDSDFVLEKKSLSIIRPLLSLNRFEISKLCIFWHLPVYPDKSNQKVGFLRNRVRKQLLPTIKLFFNSRIENVLFQFSEIFSAEDSYMNQLTNELVKKLIMSKTSGESAQFFYNETNFDPRHEKIKKTLQPVTHGDPVCEIFTLSLHFLKSSSFQIFVKPKKLCKKVSTSFLSSEQLEKSVTKSKISFPFWNVFLNSRSLPGQKQLRVTRNRRSRKYQAQAFKNTFISPFYVNYSLISYIEHNRLIYLLSWAKLKVINIKFFHFSVTHLFKKVDRNVEIFYPIQTIPRYSMPLGAAFWIWNRKFCLAKELNENLRGKEGNALLITFNKEFNYNINPQSTSAEFWQKRGTITFYQNFVKSKLSHNKKMGNIFTRKFFIKFDTLEMKKKEIYWPLIFSFLPLALQRRFVKLFLLNQNWKKIRYSQIEHFIAVVKKLSL</sequence>
<gene>
    <name evidence="6" type="primary">ycf62</name>
</gene>
<dbReference type="Gene3D" id="3.40.50.620">
    <property type="entry name" value="HUPs"/>
    <property type="match status" value="2"/>
</dbReference>
<dbReference type="InterPro" id="IPR012094">
    <property type="entry name" value="tRNA_Ile_lys_synt"/>
</dbReference>